<proteinExistence type="predicted"/>
<dbReference type="GO" id="GO:0070260">
    <property type="term" value="F:5'-tyrosyl-DNA phosphodiesterase activity"/>
    <property type="evidence" value="ECO:0007669"/>
    <property type="project" value="TreeGrafter"/>
</dbReference>
<keyword evidence="7" id="KW-0378">Hydrolase</keyword>
<keyword evidence="6" id="KW-0227">DNA damage</keyword>
<evidence type="ECO:0000313" key="11">
    <source>
        <dbReference type="EMBL" id="MBN3314749.1"/>
    </source>
</evidence>
<dbReference type="GO" id="GO:0003697">
    <property type="term" value="F:single-stranded DNA binding"/>
    <property type="evidence" value="ECO:0007669"/>
    <property type="project" value="TreeGrafter"/>
</dbReference>
<evidence type="ECO:0000256" key="3">
    <source>
        <dbReference type="ARBA" id="ARBA00004123"/>
    </source>
</evidence>
<keyword evidence="4" id="KW-0540">Nuclease</keyword>
<evidence type="ECO:0000256" key="1">
    <source>
        <dbReference type="ARBA" id="ARBA00001936"/>
    </source>
</evidence>
<dbReference type="PANTHER" id="PTHR15822">
    <property type="entry name" value="TRAF AND TNF RECEPTOR-ASSOCIATED PROTEIN"/>
    <property type="match status" value="1"/>
</dbReference>
<dbReference type="InterPro" id="IPR036691">
    <property type="entry name" value="Endo/exonu/phosph_ase_sf"/>
</dbReference>
<comment type="cofactor">
    <cofactor evidence="2">
        <name>Mg(2+)</name>
        <dbReference type="ChEBI" id="CHEBI:18420"/>
    </cofactor>
</comment>
<dbReference type="InterPro" id="IPR051547">
    <property type="entry name" value="TDP2-like"/>
</dbReference>
<evidence type="ECO:0000256" key="4">
    <source>
        <dbReference type="ARBA" id="ARBA00022722"/>
    </source>
</evidence>
<dbReference type="GO" id="GO:0005737">
    <property type="term" value="C:cytoplasm"/>
    <property type="evidence" value="ECO:0007669"/>
    <property type="project" value="TreeGrafter"/>
</dbReference>
<comment type="cofactor">
    <cofactor evidence="1">
        <name>Mn(2+)</name>
        <dbReference type="ChEBI" id="CHEBI:29035"/>
    </cofactor>
</comment>
<reference evidence="11" key="1">
    <citation type="journal article" date="2021" name="Cell">
        <title>Tracing the genetic footprints of vertebrate landing in non-teleost ray-finned fishes.</title>
        <authorList>
            <person name="Bi X."/>
            <person name="Wang K."/>
            <person name="Yang L."/>
            <person name="Pan H."/>
            <person name="Jiang H."/>
            <person name="Wei Q."/>
            <person name="Fang M."/>
            <person name="Yu H."/>
            <person name="Zhu C."/>
            <person name="Cai Y."/>
            <person name="He Y."/>
            <person name="Gan X."/>
            <person name="Zeng H."/>
            <person name="Yu D."/>
            <person name="Zhu Y."/>
            <person name="Jiang H."/>
            <person name="Qiu Q."/>
            <person name="Yang H."/>
            <person name="Zhang Y.E."/>
            <person name="Wang W."/>
            <person name="Zhu M."/>
            <person name="He S."/>
            <person name="Zhang G."/>
        </authorList>
    </citation>
    <scope>NUCLEOTIDE SEQUENCE</scope>
    <source>
        <strain evidence="11">Allg_001</strain>
    </source>
</reference>
<evidence type="ECO:0000256" key="10">
    <source>
        <dbReference type="ARBA" id="ARBA00023242"/>
    </source>
</evidence>
<dbReference type="Proteomes" id="UP000736164">
    <property type="component" value="Unassembled WGS sequence"/>
</dbReference>
<keyword evidence="12" id="KW-1185">Reference proteome</keyword>
<evidence type="ECO:0000313" key="12">
    <source>
        <dbReference type="Proteomes" id="UP000736164"/>
    </source>
</evidence>
<dbReference type="GO" id="GO:0006302">
    <property type="term" value="P:double-strand break repair"/>
    <property type="evidence" value="ECO:0007669"/>
    <property type="project" value="TreeGrafter"/>
</dbReference>
<dbReference type="GO" id="GO:0004518">
    <property type="term" value="F:nuclease activity"/>
    <property type="evidence" value="ECO:0007669"/>
    <property type="project" value="UniProtKB-KW"/>
</dbReference>
<keyword evidence="10" id="KW-0539">Nucleus</keyword>
<sequence length="117" mass="12930">MLKKSRVTLLDSEIVKYTTTEIMRNLLIAQVNVCCQELYLMTSHLESCKANSQLISSIVFHSSPAPTPCSSPLKARYLLCSGLCIGSRIKRIGLEKLGCSCFVSDHWGILCSFTVQA</sequence>
<dbReference type="GO" id="GO:0046872">
    <property type="term" value="F:metal ion binding"/>
    <property type="evidence" value="ECO:0007669"/>
    <property type="project" value="UniProtKB-KW"/>
</dbReference>
<dbReference type="EMBL" id="JAAWVO010016898">
    <property type="protein sequence ID" value="MBN3314749.1"/>
    <property type="molecule type" value="Genomic_DNA"/>
</dbReference>
<evidence type="ECO:0000256" key="6">
    <source>
        <dbReference type="ARBA" id="ARBA00022763"/>
    </source>
</evidence>
<dbReference type="PANTHER" id="PTHR15822:SF4">
    <property type="entry name" value="TYROSYL-DNA PHOSPHODIESTERASE 2"/>
    <property type="match status" value="1"/>
</dbReference>
<evidence type="ECO:0000256" key="7">
    <source>
        <dbReference type="ARBA" id="ARBA00022801"/>
    </source>
</evidence>
<keyword evidence="8" id="KW-0460">Magnesium</keyword>
<comment type="subcellular location">
    <subcellularLocation>
        <location evidence="3">Nucleus</location>
    </subcellularLocation>
</comment>
<evidence type="ECO:0000256" key="2">
    <source>
        <dbReference type="ARBA" id="ARBA00001946"/>
    </source>
</evidence>
<dbReference type="AlphaFoldDB" id="A0A8J7T903"/>
<comment type="caution">
    <text evidence="11">The sequence shown here is derived from an EMBL/GenBank/DDBJ whole genome shotgun (WGS) entry which is preliminary data.</text>
</comment>
<evidence type="ECO:0000256" key="9">
    <source>
        <dbReference type="ARBA" id="ARBA00023204"/>
    </source>
</evidence>
<feature type="non-terminal residue" evidence="11">
    <location>
        <position position="1"/>
    </location>
</feature>
<evidence type="ECO:0000256" key="8">
    <source>
        <dbReference type="ARBA" id="ARBA00022842"/>
    </source>
</evidence>
<dbReference type="GO" id="GO:0016605">
    <property type="term" value="C:PML body"/>
    <property type="evidence" value="ECO:0007669"/>
    <property type="project" value="TreeGrafter"/>
</dbReference>
<organism evidence="11 12">
    <name type="scientific">Atractosteus spatula</name>
    <name type="common">Alligator gar</name>
    <name type="synonym">Lepisosteus spatula</name>
    <dbReference type="NCBI Taxonomy" id="7917"/>
    <lineage>
        <taxon>Eukaryota</taxon>
        <taxon>Metazoa</taxon>
        <taxon>Chordata</taxon>
        <taxon>Craniata</taxon>
        <taxon>Vertebrata</taxon>
        <taxon>Euteleostomi</taxon>
        <taxon>Actinopterygii</taxon>
        <taxon>Neopterygii</taxon>
        <taxon>Holostei</taxon>
        <taxon>Semionotiformes</taxon>
        <taxon>Lepisosteidae</taxon>
        <taxon>Atractosteus</taxon>
    </lineage>
</organism>
<feature type="non-terminal residue" evidence="11">
    <location>
        <position position="117"/>
    </location>
</feature>
<protein>
    <submittedName>
        <fullName evidence="11">TYDP2 phosphodiesterase</fullName>
    </submittedName>
</protein>
<name>A0A8J7T903_ATRSP</name>
<evidence type="ECO:0000256" key="5">
    <source>
        <dbReference type="ARBA" id="ARBA00022723"/>
    </source>
</evidence>
<dbReference type="Gene3D" id="3.60.10.10">
    <property type="entry name" value="Endonuclease/exonuclease/phosphatase"/>
    <property type="match status" value="2"/>
</dbReference>
<gene>
    <name evidence="11" type="primary">Tdp2_0</name>
    <name evidence="11" type="ORF">GTO95_0013940</name>
</gene>
<keyword evidence="9" id="KW-0234">DNA repair</keyword>
<keyword evidence="5" id="KW-0479">Metal-binding</keyword>
<accession>A0A8J7T903</accession>